<dbReference type="InterPro" id="IPR027417">
    <property type="entry name" value="P-loop_NTPase"/>
</dbReference>
<accession>A0ABY2Q432</accession>
<evidence type="ECO:0000259" key="3">
    <source>
        <dbReference type="SMART" id="SM00382"/>
    </source>
</evidence>
<dbReference type="PROSITE" id="PS00674">
    <property type="entry name" value="AAA"/>
    <property type="match status" value="1"/>
</dbReference>
<dbReference type="Proteomes" id="UP000306441">
    <property type="component" value="Unassembled WGS sequence"/>
</dbReference>
<dbReference type="InterPro" id="IPR003959">
    <property type="entry name" value="ATPase_AAA_core"/>
</dbReference>
<organism evidence="4 5">
    <name type="scientific">Ollibium composti</name>
    <dbReference type="NCBI Taxonomy" id="2675109"/>
    <lineage>
        <taxon>Bacteria</taxon>
        <taxon>Pseudomonadati</taxon>
        <taxon>Pseudomonadota</taxon>
        <taxon>Alphaproteobacteria</taxon>
        <taxon>Hyphomicrobiales</taxon>
        <taxon>Phyllobacteriaceae</taxon>
        <taxon>Ollibium</taxon>
    </lineage>
</organism>
<proteinExistence type="inferred from homology"/>
<feature type="region of interest" description="Disordered" evidence="2">
    <location>
        <begin position="74"/>
        <end position="107"/>
    </location>
</feature>
<keyword evidence="1 4" id="KW-0067">ATP-binding</keyword>
<dbReference type="PANTHER" id="PTHR23076">
    <property type="entry name" value="METALLOPROTEASE M41 FTSH"/>
    <property type="match status" value="1"/>
</dbReference>
<dbReference type="InterPro" id="IPR003593">
    <property type="entry name" value="AAA+_ATPase"/>
</dbReference>
<dbReference type="SUPFAM" id="SSF52540">
    <property type="entry name" value="P-loop containing nucleoside triphosphate hydrolases"/>
    <property type="match status" value="1"/>
</dbReference>
<dbReference type="RefSeq" id="WP_136358726.1">
    <property type="nucleotide sequence ID" value="NZ_SSNY01000009.1"/>
</dbReference>
<dbReference type="Gene3D" id="3.40.50.300">
    <property type="entry name" value="P-loop containing nucleotide triphosphate hydrolases"/>
    <property type="match status" value="1"/>
</dbReference>
<dbReference type="SMART" id="SM00382">
    <property type="entry name" value="AAA"/>
    <property type="match status" value="1"/>
</dbReference>
<dbReference type="CDD" id="cd19481">
    <property type="entry name" value="RecA-like_protease"/>
    <property type="match status" value="1"/>
</dbReference>
<keyword evidence="1" id="KW-0547">Nucleotide-binding</keyword>
<dbReference type="PANTHER" id="PTHR23076:SF97">
    <property type="entry name" value="ATP-DEPENDENT ZINC METALLOPROTEASE YME1L1"/>
    <property type="match status" value="1"/>
</dbReference>
<dbReference type="EMBL" id="SSNY01000009">
    <property type="protein sequence ID" value="THF55966.1"/>
    <property type="molecule type" value="Genomic_DNA"/>
</dbReference>
<protein>
    <submittedName>
        <fullName evidence="4">ATP-binding protein</fullName>
    </submittedName>
</protein>
<evidence type="ECO:0000256" key="2">
    <source>
        <dbReference type="SAM" id="MobiDB-lite"/>
    </source>
</evidence>
<evidence type="ECO:0000256" key="1">
    <source>
        <dbReference type="RuleBase" id="RU003651"/>
    </source>
</evidence>
<gene>
    <name evidence="4" type="ORF">E6C48_15280</name>
</gene>
<comment type="caution">
    <text evidence="4">The sequence shown here is derived from an EMBL/GenBank/DDBJ whole genome shotgun (WGS) entry which is preliminary data.</text>
</comment>
<comment type="similarity">
    <text evidence="1">Belongs to the AAA ATPase family.</text>
</comment>
<name>A0ABY2Q432_9HYPH</name>
<dbReference type="Pfam" id="PF00004">
    <property type="entry name" value="AAA"/>
    <property type="match status" value="1"/>
</dbReference>
<feature type="region of interest" description="Disordered" evidence="2">
    <location>
        <begin position="333"/>
        <end position="394"/>
    </location>
</feature>
<sequence length="630" mass="68277">MNERLARHLLKRLSRKAMALALADAVEAGILCQVDVESHGRVLSVYRRHPEAAGAMSPSQAVAMLSRHRRRLPDETTHPILGSDEFAFDTDRERDATPTAESSKAIPGEFPSSALARRFDLALVKAIREAAEPPSAADVAAMLLLAQAVPDNGTALAHVLRALRLRRPIVTVLGETKGFERTFLELLKRGLILPGAVERSNGYEARYDTLRFERVTAARRRIVTFAGSDRGDEDDEGQYGIAAQSTYPILAVAENQERLSPKLVQAAQLSLACGTLNAEIVRRIIETVLGAPPSAGRLDGIDFGRLSLGDIAIAVRPGVAPDTAANSLRRIAEASESGEGPGDGPGRPSGKAKARSSDSWPTRRNADPGFGTDIIQPETPSEARAGHPAPTIETLSGYGEAKEWALQIRDELPLWRAGDLAWTDMSTKVLLSGPPGVGKTHFARALCHTLQVPLLATSVARWLEPSNLGDVLKRMKRTFAEAEAQKPCILFVDEFDGIGRRVDLSRDYADYWNSVVNCCLELLDGAARTSGVIVVCATNNPSVIDAALLRSGRIDRQIEILLPDAEARLAILRHHLGRDIETVTASVSKAVLVENDLRKVLEEGFEMMSDKPYATLVQAAIPIRTEASRP</sequence>
<evidence type="ECO:0000313" key="4">
    <source>
        <dbReference type="EMBL" id="THF55966.1"/>
    </source>
</evidence>
<dbReference type="GO" id="GO:0005524">
    <property type="term" value="F:ATP binding"/>
    <property type="evidence" value="ECO:0007669"/>
    <property type="project" value="UniProtKB-KW"/>
</dbReference>
<reference evidence="4 5" key="1">
    <citation type="submission" date="2019-04" db="EMBL/GenBank/DDBJ databases">
        <title>Mesorhizobium composti sp. nov., isolated from compost.</title>
        <authorList>
            <person name="Lin S.-Y."/>
            <person name="Hameed A."/>
            <person name="Hsieh Y.-T."/>
            <person name="Young C.-C."/>
        </authorList>
    </citation>
    <scope>NUCLEOTIDE SEQUENCE [LARGE SCALE GENOMIC DNA]</scope>
    <source>
        <strain evidence="4 5">CC-YTH430</strain>
    </source>
</reference>
<dbReference type="InterPro" id="IPR003960">
    <property type="entry name" value="ATPase_AAA_CS"/>
</dbReference>
<evidence type="ECO:0000313" key="5">
    <source>
        <dbReference type="Proteomes" id="UP000306441"/>
    </source>
</evidence>
<feature type="domain" description="AAA+ ATPase" evidence="3">
    <location>
        <begin position="425"/>
        <end position="564"/>
    </location>
</feature>
<keyword evidence="5" id="KW-1185">Reference proteome</keyword>